<comment type="caution">
    <text evidence="2">The sequence shown here is derived from an EMBL/GenBank/DDBJ whole genome shotgun (WGS) entry which is preliminary data.</text>
</comment>
<name>A0AAD5XR18_9FUNG</name>
<evidence type="ECO:0000313" key="2">
    <source>
        <dbReference type="EMBL" id="KAJ3185425.1"/>
    </source>
</evidence>
<dbReference type="AlphaFoldDB" id="A0AAD5XR18"/>
<dbReference type="Proteomes" id="UP001212152">
    <property type="component" value="Unassembled WGS sequence"/>
</dbReference>
<evidence type="ECO:0000256" key="1">
    <source>
        <dbReference type="SAM" id="MobiDB-lite"/>
    </source>
</evidence>
<keyword evidence="3" id="KW-1185">Reference proteome</keyword>
<reference evidence="2" key="1">
    <citation type="submission" date="2020-05" db="EMBL/GenBank/DDBJ databases">
        <title>Phylogenomic resolution of chytrid fungi.</title>
        <authorList>
            <person name="Stajich J.E."/>
            <person name="Amses K."/>
            <person name="Simmons R."/>
            <person name="Seto K."/>
            <person name="Myers J."/>
            <person name="Bonds A."/>
            <person name="Quandt C.A."/>
            <person name="Barry K."/>
            <person name="Liu P."/>
            <person name="Grigoriev I."/>
            <person name="Longcore J.E."/>
            <person name="James T.Y."/>
        </authorList>
    </citation>
    <scope>NUCLEOTIDE SEQUENCE</scope>
    <source>
        <strain evidence="2">JEL0379</strain>
    </source>
</reference>
<protein>
    <submittedName>
        <fullName evidence="2">Uncharacterized protein</fullName>
    </submittedName>
</protein>
<organism evidence="2 3">
    <name type="scientific">Geranomyces variabilis</name>
    <dbReference type="NCBI Taxonomy" id="109894"/>
    <lineage>
        <taxon>Eukaryota</taxon>
        <taxon>Fungi</taxon>
        <taxon>Fungi incertae sedis</taxon>
        <taxon>Chytridiomycota</taxon>
        <taxon>Chytridiomycota incertae sedis</taxon>
        <taxon>Chytridiomycetes</taxon>
        <taxon>Spizellomycetales</taxon>
        <taxon>Powellomycetaceae</taxon>
        <taxon>Geranomyces</taxon>
    </lineage>
</organism>
<accession>A0AAD5XR18</accession>
<gene>
    <name evidence="2" type="ORF">HDU87_000044</name>
</gene>
<sequence length="419" mass="44236">MRNPLANLRARMALHSHPKHAPPIIIHLPAAAARPSLAATDDARRLRWCLSLKNVDWYEVVPPPGVLARLTGTSSIILPSLHASRDTPVLQMGRDFYYGVASATRGIERRCGHPTLYPARDGGGSDSIHASTAGLVAAPHGEADAAILRRWADTNLRPAASALALASAAGKAEEEAGAIDRVLAHLAHVESLLRASLPEGSSAKTAVSPPPDRRMAAAAAAAHAPSVTESTPSTIWHGLRGTSAPYPHAADIFIASTVLAIRDMRAPATNPSSPTTASNNAKLRSRLASACPLTLAWCARVDQYLAVKDADGEPLTISPEDCVSVLRNTYTVGELGSNNITSSSATGRPRRSRKVQMVTGEVFEGVVVVDGEQDVTLEYEMDAAEDGGAATPARCSITLPREEIVANSCPDKPSFQYVD</sequence>
<feature type="region of interest" description="Disordered" evidence="1">
    <location>
        <begin position="199"/>
        <end position="224"/>
    </location>
</feature>
<dbReference type="EMBL" id="JADGJQ010000001">
    <property type="protein sequence ID" value="KAJ3185425.1"/>
    <property type="molecule type" value="Genomic_DNA"/>
</dbReference>
<dbReference type="Gene3D" id="3.40.30.110">
    <property type="match status" value="1"/>
</dbReference>
<evidence type="ECO:0000313" key="3">
    <source>
        <dbReference type="Proteomes" id="UP001212152"/>
    </source>
</evidence>
<proteinExistence type="predicted"/>